<name>A0A4Y1Z8L8_9BACL</name>
<dbReference type="Proteomes" id="UP000319716">
    <property type="component" value="Unassembled WGS sequence"/>
</dbReference>
<accession>A0A4Y1Z8L8</accession>
<organism evidence="1 2">
    <name type="scientific">Sporolactobacillus inulinus</name>
    <dbReference type="NCBI Taxonomy" id="2078"/>
    <lineage>
        <taxon>Bacteria</taxon>
        <taxon>Bacillati</taxon>
        <taxon>Bacillota</taxon>
        <taxon>Bacilli</taxon>
        <taxon>Bacillales</taxon>
        <taxon>Sporolactobacillaceae</taxon>
        <taxon>Sporolactobacillus</taxon>
    </lineage>
</organism>
<dbReference type="AlphaFoldDB" id="A0A4Y1Z8L8"/>
<evidence type="ECO:0000313" key="1">
    <source>
        <dbReference type="EMBL" id="GAY75383.1"/>
    </source>
</evidence>
<protein>
    <submittedName>
        <fullName evidence="1">Uncharacterized protein</fullName>
    </submittedName>
</protein>
<proteinExistence type="predicted"/>
<sequence length="57" mass="6513">MGMPIESTLIRLFLQNQINFDLKKCAQKFCAQKRLPDSLAFAPVVTGSKRIEKQDML</sequence>
<dbReference type="EMBL" id="BEXB01000005">
    <property type="protein sequence ID" value="GAY75383.1"/>
    <property type="molecule type" value="Genomic_DNA"/>
</dbReference>
<comment type="caution">
    <text evidence="1">The sequence shown here is derived from an EMBL/GenBank/DDBJ whole genome shotgun (WGS) entry which is preliminary data.</text>
</comment>
<reference evidence="1 2" key="1">
    <citation type="submission" date="2017-11" db="EMBL/GenBank/DDBJ databases">
        <title>Draft Genome Sequence of Sporolactobacillus inulinus NBRC 111894 Isolated from Koso, a Japanese Sugar-Vegetable Fermented Beverage.</title>
        <authorList>
            <person name="Chiou T.Y."/>
            <person name="Oshima K."/>
            <person name="Suda W."/>
            <person name="Hattori M."/>
            <person name="Takahashi T."/>
        </authorList>
    </citation>
    <scope>NUCLEOTIDE SEQUENCE [LARGE SCALE GENOMIC DNA]</scope>
    <source>
        <strain evidence="1 2">NBRC111894</strain>
    </source>
</reference>
<evidence type="ECO:0000313" key="2">
    <source>
        <dbReference type="Proteomes" id="UP000319716"/>
    </source>
</evidence>
<gene>
    <name evidence="1" type="ORF">NBRC111894_937</name>
</gene>